<dbReference type="EMBL" id="HBUE01128908">
    <property type="protein sequence ID" value="CAG6495542.1"/>
    <property type="molecule type" value="Transcribed_RNA"/>
</dbReference>
<dbReference type="AlphaFoldDB" id="A0A8D8CL70"/>
<protein>
    <submittedName>
        <fullName evidence="1">(northern house mosquito) hypothetical protein</fullName>
    </submittedName>
</protein>
<sequence>MIRSILEYAVQVWAPHHANQRDRLEKVQRRFTLYALRRLPWRNGVWRSSYSDRCTLLEMVSLEKRRTFLQRMFVFDVLTGRIDCPQLREEITVHRPTRTLRNQPLLRIPFHRTLYGYNRPIDRCCRIFNSVSDEYEPSMTRERLKRKILAL</sequence>
<evidence type="ECO:0000313" key="1">
    <source>
        <dbReference type="EMBL" id="CAG6495542.1"/>
    </source>
</evidence>
<accession>A0A8D8CL70</accession>
<proteinExistence type="predicted"/>
<organism evidence="1">
    <name type="scientific">Culex pipiens</name>
    <name type="common">House mosquito</name>
    <dbReference type="NCBI Taxonomy" id="7175"/>
    <lineage>
        <taxon>Eukaryota</taxon>
        <taxon>Metazoa</taxon>
        <taxon>Ecdysozoa</taxon>
        <taxon>Arthropoda</taxon>
        <taxon>Hexapoda</taxon>
        <taxon>Insecta</taxon>
        <taxon>Pterygota</taxon>
        <taxon>Neoptera</taxon>
        <taxon>Endopterygota</taxon>
        <taxon>Diptera</taxon>
        <taxon>Nematocera</taxon>
        <taxon>Culicoidea</taxon>
        <taxon>Culicidae</taxon>
        <taxon>Culicinae</taxon>
        <taxon>Culicini</taxon>
        <taxon>Culex</taxon>
        <taxon>Culex</taxon>
    </lineage>
</organism>
<reference evidence="1" key="1">
    <citation type="submission" date="2021-05" db="EMBL/GenBank/DDBJ databases">
        <authorList>
            <person name="Alioto T."/>
            <person name="Alioto T."/>
            <person name="Gomez Garrido J."/>
        </authorList>
    </citation>
    <scope>NUCLEOTIDE SEQUENCE</scope>
</reference>
<name>A0A8D8CL70_CULPI</name>